<dbReference type="EMBL" id="JAGIOO010000001">
    <property type="protein sequence ID" value="MBP2479363.1"/>
    <property type="molecule type" value="Genomic_DNA"/>
</dbReference>
<name>A0ABS5AS07_9PSEU</name>
<keyword evidence="2" id="KW-1185">Reference proteome</keyword>
<accession>A0ABS5AS07</accession>
<evidence type="ECO:0000313" key="2">
    <source>
        <dbReference type="Proteomes" id="UP001519363"/>
    </source>
</evidence>
<dbReference type="Proteomes" id="UP001519363">
    <property type="component" value="Unassembled WGS sequence"/>
</dbReference>
<comment type="caution">
    <text evidence="1">The sequence shown here is derived from an EMBL/GenBank/DDBJ whole genome shotgun (WGS) entry which is preliminary data.</text>
</comment>
<reference evidence="1 2" key="1">
    <citation type="submission" date="2021-03" db="EMBL/GenBank/DDBJ databases">
        <title>Sequencing the genomes of 1000 actinobacteria strains.</title>
        <authorList>
            <person name="Klenk H.-P."/>
        </authorList>
    </citation>
    <scope>NUCLEOTIDE SEQUENCE [LARGE SCALE GENOMIC DNA]</scope>
    <source>
        <strain evidence="1 2">DSM 44580</strain>
    </source>
</reference>
<sequence>MDYRIRRSAELTGLDPADRQQLQRIGAALVIRRLDREV</sequence>
<evidence type="ECO:0000313" key="1">
    <source>
        <dbReference type="EMBL" id="MBP2479363.1"/>
    </source>
</evidence>
<protein>
    <submittedName>
        <fullName evidence="1">Uncharacterized protein</fullName>
    </submittedName>
</protein>
<proteinExistence type="predicted"/>
<organism evidence="1 2">
    <name type="scientific">Crossiella equi</name>
    <dbReference type="NCBI Taxonomy" id="130796"/>
    <lineage>
        <taxon>Bacteria</taxon>
        <taxon>Bacillati</taxon>
        <taxon>Actinomycetota</taxon>
        <taxon>Actinomycetes</taxon>
        <taxon>Pseudonocardiales</taxon>
        <taxon>Pseudonocardiaceae</taxon>
        <taxon>Crossiella</taxon>
    </lineage>
</organism>
<gene>
    <name evidence="1" type="ORF">JOF53_008235</name>
</gene>